<feature type="binding site" evidence="5 7">
    <location>
        <position position="169"/>
    </location>
    <ligand>
        <name>Mn(2+)</name>
        <dbReference type="ChEBI" id="CHEBI:29035"/>
        <label>1</label>
    </ligand>
</feature>
<evidence type="ECO:0000313" key="10">
    <source>
        <dbReference type="Proteomes" id="UP000028007"/>
    </source>
</evidence>
<dbReference type="CDD" id="cd09988">
    <property type="entry name" value="Formimidoylglutamase"/>
    <property type="match status" value="1"/>
</dbReference>
<accession>A0A081PKQ9</accession>
<dbReference type="PANTHER" id="PTHR11358">
    <property type="entry name" value="ARGINASE/AGMATINASE"/>
    <property type="match status" value="1"/>
</dbReference>
<dbReference type="GO" id="GO:0019556">
    <property type="term" value="P:L-histidine catabolic process to glutamate and formamide"/>
    <property type="evidence" value="ECO:0007669"/>
    <property type="project" value="UniProtKB-UniRule"/>
</dbReference>
<evidence type="ECO:0000256" key="3">
    <source>
        <dbReference type="ARBA" id="ARBA00022808"/>
    </source>
</evidence>
<evidence type="ECO:0000256" key="2">
    <source>
        <dbReference type="ARBA" id="ARBA00022801"/>
    </source>
</evidence>
<comment type="similarity">
    <text evidence="5 8">Belongs to the arginase family.</text>
</comment>
<evidence type="ECO:0000256" key="5">
    <source>
        <dbReference type="HAMAP-Rule" id="MF_00737"/>
    </source>
</evidence>
<keyword evidence="10" id="KW-1185">Reference proteome</keyword>
<dbReference type="Proteomes" id="UP000028007">
    <property type="component" value="Unassembled WGS sequence"/>
</dbReference>
<keyword evidence="2 5" id="KW-0378">Hydrolase</keyword>
<dbReference type="EMBL" id="JNFF01000019">
    <property type="protein sequence ID" value="KEQ31282.1"/>
    <property type="molecule type" value="Genomic_DNA"/>
</dbReference>
<dbReference type="Pfam" id="PF00491">
    <property type="entry name" value="Arginase"/>
    <property type="match status" value="1"/>
</dbReference>
<proteinExistence type="inferred from homology"/>
<evidence type="ECO:0000313" key="9">
    <source>
        <dbReference type="EMBL" id="KEQ31282.1"/>
    </source>
</evidence>
<evidence type="ECO:0000256" key="4">
    <source>
        <dbReference type="ARBA" id="ARBA00023211"/>
    </source>
</evidence>
<feature type="binding site" evidence="5">
    <location>
        <position position="260"/>
    </location>
    <ligand>
        <name>Mn(2+)</name>
        <dbReference type="ChEBI" id="CHEBI:29035"/>
        <label>2</label>
    </ligand>
</feature>
<dbReference type="PANTHER" id="PTHR11358:SF35">
    <property type="entry name" value="FORMIMIDOYLGLUTAMASE"/>
    <property type="match status" value="1"/>
</dbReference>
<comment type="function">
    <text evidence="5">Catalyzes the conversion of N-formimidoyl-L-glutamate to L-glutamate and formamide.</text>
</comment>
<dbReference type="PIRSF" id="PIRSF036979">
    <property type="entry name" value="Arginase"/>
    <property type="match status" value="1"/>
</dbReference>
<feature type="binding site" evidence="5 7">
    <location>
        <position position="139"/>
    </location>
    <ligand>
        <name>Mn(2+)</name>
        <dbReference type="ChEBI" id="CHEBI:29035"/>
        <label>1</label>
    </ligand>
</feature>
<dbReference type="GO" id="GO:0033389">
    <property type="term" value="P:putrescine biosynthetic process from arginine, via agmatine"/>
    <property type="evidence" value="ECO:0007669"/>
    <property type="project" value="TreeGrafter"/>
</dbReference>
<evidence type="ECO:0000256" key="8">
    <source>
        <dbReference type="PROSITE-ProRule" id="PRU00742"/>
    </source>
</evidence>
<dbReference type="UniPathway" id="UPA00379">
    <property type="reaction ID" value="UER00552"/>
</dbReference>
<name>A0A081PKQ9_9SPHI</name>
<dbReference type="InterPro" id="IPR005923">
    <property type="entry name" value="HutG"/>
</dbReference>
<reference evidence="9 10" key="1">
    <citation type="journal article" date="1992" name="Int. J. Syst. Bacteriol.">
        <title>Sphingobacterium antarcticus sp. nov. a Psychrotrophic Bacterium from the Soils of Schirmacher Oasis, Antarctica.</title>
        <authorList>
            <person name="Shivaji S."/>
            <person name="Ray M.K."/>
            <person name="Rao N.S."/>
            <person name="Saiserr L."/>
            <person name="Jagannadham M.V."/>
            <person name="Kumar G.S."/>
            <person name="Reddy G."/>
            <person name="Bhargava P.M."/>
        </authorList>
    </citation>
    <scope>NUCLEOTIDE SEQUENCE [LARGE SCALE GENOMIC DNA]</scope>
    <source>
        <strain evidence="9 10">4BY</strain>
    </source>
</reference>
<keyword evidence="3 5" id="KW-0369">Histidine metabolism</keyword>
<feature type="binding site" evidence="7">
    <location>
        <position position="260"/>
    </location>
    <ligand>
        <name>Mn(2+)</name>
        <dbReference type="ChEBI" id="CHEBI:29035"/>
        <label>1</label>
    </ligand>
</feature>
<keyword evidence="4 5" id="KW-0464">Manganese</keyword>
<evidence type="ECO:0000256" key="7">
    <source>
        <dbReference type="PIRSR" id="PIRSR036979-1"/>
    </source>
</evidence>
<dbReference type="eggNOG" id="COG0010">
    <property type="taxonomic scope" value="Bacteria"/>
</dbReference>
<dbReference type="InterPro" id="IPR023696">
    <property type="entry name" value="Ureohydrolase_dom_sf"/>
</dbReference>
<sequence length="330" mass="35698">MEIDQLNYKCTPQENWQGRTDGIDFTQQRWHQRIQCIDLQQNEIPSVASGAIAFALIGFSSDEGVRRNGGRTGAVNGPAAFRKASANLPVHFNEQTAIYDLGDICCTDGNLEKAQHELAKLVTSALHKGLTPLLIGGGHEIAYGHYCGINDAINPEKSIGIINFDAHFDLREKGSAGFSSGTGFLQIANDCMQSGKTFNYLPVGIQKNGNTQALFLTAEKLGVAHIPAALFASKGQEEVLAKIKVFIDSVDHVYLTICMDVFSAAFSPGVSAPAFTGIYPDHFFFSCLELIMTSGKLISMDIAELNPVYDEADRTAKLTAAIAFQLLSAN</sequence>
<feature type="binding site" evidence="5">
    <location>
        <position position="165"/>
    </location>
    <ligand>
        <name>Mn(2+)</name>
        <dbReference type="ChEBI" id="CHEBI:29035"/>
        <label>2</label>
    </ligand>
</feature>
<evidence type="ECO:0000256" key="1">
    <source>
        <dbReference type="ARBA" id="ARBA00022723"/>
    </source>
</evidence>
<dbReference type="RefSeq" id="WP_037438350.1">
    <property type="nucleotide sequence ID" value="NZ_JNFF01000019.1"/>
</dbReference>
<comment type="cofactor">
    <cofactor evidence="5 7">
        <name>Mn(2+)</name>
        <dbReference type="ChEBI" id="CHEBI:29035"/>
    </cofactor>
    <text evidence="5 7">Binds 2 manganese ions per subunit.</text>
</comment>
<feature type="binding site" evidence="5 7">
    <location>
        <position position="165"/>
    </location>
    <ligand>
        <name>Mn(2+)</name>
        <dbReference type="ChEBI" id="CHEBI:29035"/>
        <label>1</label>
    </ligand>
</feature>
<organism evidence="9 10">
    <name type="scientific">Pedobacter antarcticus 4BY</name>
    <dbReference type="NCBI Taxonomy" id="1358423"/>
    <lineage>
        <taxon>Bacteria</taxon>
        <taxon>Pseudomonadati</taxon>
        <taxon>Bacteroidota</taxon>
        <taxon>Sphingobacteriia</taxon>
        <taxon>Sphingobacteriales</taxon>
        <taxon>Sphingobacteriaceae</taxon>
        <taxon>Pedobacter</taxon>
    </lineage>
</organism>
<comment type="catalytic activity">
    <reaction evidence="5">
        <text>N-formimidoyl-L-glutamate + H2O = formamide + L-glutamate</text>
        <dbReference type="Rhea" id="RHEA:22492"/>
        <dbReference type="ChEBI" id="CHEBI:15377"/>
        <dbReference type="ChEBI" id="CHEBI:16397"/>
        <dbReference type="ChEBI" id="CHEBI:29985"/>
        <dbReference type="ChEBI" id="CHEBI:58928"/>
        <dbReference type="EC" id="3.5.3.8"/>
    </reaction>
</comment>
<dbReference type="AlphaFoldDB" id="A0A081PKQ9"/>
<dbReference type="Gene3D" id="3.40.800.10">
    <property type="entry name" value="Ureohydrolase domain"/>
    <property type="match status" value="1"/>
</dbReference>
<protein>
    <recommendedName>
        <fullName evidence="5 6">Formimidoylglutamase</fullName>
        <ecNumber evidence="5 6">3.5.3.8</ecNumber>
    </recommendedName>
    <alternativeName>
        <fullName evidence="5">Formiminoglutamase</fullName>
    </alternativeName>
    <alternativeName>
        <fullName evidence="5">Formiminoglutamate hydrolase</fullName>
    </alternativeName>
</protein>
<gene>
    <name evidence="5" type="primary">hutG</name>
    <name evidence="9" type="ORF">N180_03270</name>
</gene>
<keyword evidence="1 5" id="KW-0479">Metal-binding</keyword>
<dbReference type="GO" id="GO:0030145">
    <property type="term" value="F:manganese ion binding"/>
    <property type="evidence" value="ECO:0007669"/>
    <property type="project" value="UniProtKB-UniRule"/>
</dbReference>
<dbReference type="InterPro" id="IPR006035">
    <property type="entry name" value="Ureohydrolase"/>
</dbReference>
<dbReference type="NCBIfam" id="TIGR01227">
    <property type="entry name" value="hutG"/>
    <property type="match status" value="1"/>
</dbReference>
<feature type="binding site" evidence="5">
    <location>
        <position position="167"/>
    </location>
    <ligand>
        <name>Mn(2+)</name>
        <dbReference type="ChEBI" id="CHEBI:29035"/>
        <label>2</label>
    </ligand>
</feature>
<evidence type="ECO:0000256" key="6">
    <source>
        <dbReference type="NCBIfam" id="TIGR01227"/>
    </source>
</evidence>
<dbReference type="GO" id="GO:0050415">
    <property type="term" value="F:formimidoylglutamase activity"/>
    <property type="evidence" value="ECO:0007669"/>
    <property type="project" value="UniProtKB-UniRule"/>
</dbReference>
<dbReference type="EC" id="3.5.3.8" evidence="5 6"/>
<comment type="pathway">
    <text evidence="5">Amino-acid degradation; L-histidine degradation into L-glutamate; L-glutamate from N-formimidoyl-L-glutamate (hydrolase route): step 1/1.</text>
</comment>
<dbReference type="PROSITE" id="PS51409">
    <property type="entry name" value="ARGINASE_2"/>
    <property type="match status" value="1"/>
</dbReference>
<dbReference type="GO" id="GO:0008783">
    <property type="term" value="F:agmatinase activity"/>
    <property type="evidence" value="ECO:0007669"/>
    <property type="project" value="TreeGrafter"/>
</dbReference>
<dbReference type="GO" id="GO:0019557">
    <property type="term" value="P:L-histidine catabolic process to glutamate and formate"/>
    <property type="evidence" value="ECO:0007669"/>
    <property type="project" value="UniProtKB-UniPathway"/>
</dbReference>
<feature type="binding site" evidence="7">
    <location>
        <position position="167"/>
    </location>
    <ligand>
        <name>Mn(2+)</name>
        <dbReference type="ChEBI" id="CHEBI:29035"/>
        <label>1</label>
    </ligand>
</feature>
<feature type="binding site" evidence="5">
    <location>
        <position position="258"/>
    </location>
    <ligand>
        <name>Mn(2+)</name>
        <dbReference type="ChEBI" id="CHEBI:29035"/>
        <label>2</label>
    </ligand>
</feature>
<comment type="caution">
    <text evidence="9">The sequence shown here is derived from an EMBL/GenBank/DDBJ whole genome shotgun (WGS) entry which is preliminary data.</text>
</comment>
<dbReference type="OrthoDB" id="9788689at2"/>
<feature type="binding site" evidence="5 7">
    <location>
        <position position="258"/>
    </location>
    <ligand>
        <name>Mn(2+)</name>
        <dbReference type="ChEBI" id="CHEBI:29035"/>
        <label>1</label>
    </ligand>
</feature>
<dbReference type="SUPFAM" id="SSF52768">
    <property type="entry name" value="Arginase/deacetylase"/>
    <property type="match status" value="1"/>
</dbReference>
<dbReference type="HAMAP" id="MF_00737">
    <property type="entry name" value="Formimidoylglutam"/>
    <property type="match status" value="1"/>
</dbReference>